<comment type="caution">
    <text evidence="2">The sequence shown here is derived from an EMBL/GenBank/DDBJ whole genome shotgun (WGS) entry which is preliminary data.</text>
</comment>
<dbReference type="RefSeq" id="WP_125433697.1">
    <property type="nucleotide sequence ID" value="NZ_RWIS01000021.1"/>
</dbReference>
<keyword evidence="3" id="KW-1185">Reference proteome</keyword>
<evidence type="ECO:0000313" key="2">
    <source>
        <dbReference type="EMBL" id="RSK23949.1"/>
    </source>
</evidence>
<dbReference type="EMBL" id="RWIS01000021">
    <property type="protein sequence ID" value="RSK23949.1"/>
    <property type="molecule type" value="Genomic_DNA"/>
</dbReference>
<reference evidence="2 3" key="1">
    <citation type="submission" date="2018-12" db="EMBL/GenBank/DDBJ databases">
        <authorList>
            <person name="Feng G."/>
            <person name="Zhu H."/>
        </authorList>
    </citation>
    <scope>NUCLEOTIDE SEQUENCE [LARGE SCALE GENOMIC DNA]</scope>
    <source>
        <strain evidence="2 3">9PBR-2</strain>
    </source>
</reference>
<evidence type="ECO:0000313" key="3">
    <source>
        <dbReference type="Proteomes" id="UP000280066"/>
    </source>
</evidence>
<name>A0A3R9MKX0_9BACT</name>
<accession>A0A3R9MKX0</accession>
<sequence length="154" mass="16513">MKTIHQQITQSTQDVEGAFEANYFPRQIAAYQQSLRTLMALWDQLLLAQAEGITEITVRSRSISITMGISTDVGATVAQDLYESLGNDAHRTARLIAESHATLAKDGESAERLHLLGLLLTPVGSTGHALPDSGTAGPFLTDTPASKAKRRPAA</sequence>
<protein>
    <submittedName>
        <fullName evidence="2">Uncharacterized protein</fullName>
    </submittedName>
</protein>
<organism evidence="2 3">
    <name type="scientific">Hymenobacter metallilatus</name>
    <dbReference type="NCBI Taxonomy" id="2493666"/>
    <lineage>
        <taxon>Bacteria</taxon>
        <taxon>Pseudomonadati</taxon>
        <taxon>Bacteroidota</taxon>
        <taxon>Cytophagia</taxon>
        <taxon>Cytophagales</taxon>
        <taxon>Hymenobacteraceae</taxon>
        <taxon>Hymenobacter</taxon>
    </lineage>
</organism>
<feature type="region of interest" description="Disordered" evidence="1">
    <location>
        <begin position="130"/>
        <end position="154"/>
    </location>
</feature>
<dbReference type="Proteomes" id="UP000280066">
    <property type="component" value="Unassembled WGS sequence"/>
</dbReference>
<gene>
    <name evidence="2" type="ORF">EI290_21415</name>
</gene>
<dbReference type="OrthoDB" id="9902573at2"/>
<evidence type="ECO:0000256" key="1">
    <source>
        <dbReference type="SAM" id="MobiDB-lite"/>
    </source>
</evidence>
<proteinExistence type="predicted"/>
<dbReference type="AlphaFoldDB" id="A0A3R9MKX0"/>